<keyword evidence="2" id="KW-1185">Reference proteome</keyword>
<accession>A0AA88A9R6</accession>
<dbReference type="EMBL" id="BTGU01000013">
    <property type="protein sequence ID" value="GMN41833.1"/>
    <property type="molecule type" value="Genomic_DNA"/>
</dbReference>
<protein>
    <submittedName>
        <fullName evidence="1">Uncharacterized protein</fullName>
    </submittedName>
</protein>
<gene>
    <name evidence="1" type="ORF">TIFTF001_011054</name>
</gene>
<evidence type="ECO:0000313" key="1">
    <source>
        <dbReference type="EMBL" id="GMN41833.1"/>
    </source>
</evidence>
<proteinExistence type="predicted"/>
<evidence type="ECO:0000313" key="2">
    <source>
        <dbReference type="Proteomes" id="UP001187192"/>
    </source>
</evidence>
<name>A0AA88A9R6_FICCA</name>
<comment type="caution">
    <text evidence="1">The sequence shown here is derived from an EMBL/GenBank/DDBJ whole genome shotgun (WGS) entry which is preliminary data.</text>
</comment>
<sequence>MESLLVYEPLLIRPALKNNVALTDVSPATPWLAVPFGDIVKKKRLIHWFKVERFPTAIVISSSGRIVT</sequence>
<dbReference type="Gramene" id="FCD_00014704-RA">
    <property type="protein sequence ID" value="FCD_00014704-RA:cds"/>
    <property type="gene ID" value="FCD_00014704"/>
</dbReference>
<dbReference type="Proteomes" id="UP001187192">
    <property type="component" value="Unassembled WGS sequence"/>
</dbReference>
<dbReference type="Gene3D" id="3.40.30.10">
    <property type="entry name" value="Glutaredoxin"/>
    <property type="match status" value="1"/>
</dbReference>
<dbReference type="AlphaFoldDB" id="A0AA88A9R6"/>
<organism evidence="1 2">
    <name type="scientific">Ficus carica</name>
    <name type="common">Common fig</name>
    <dbReference type="NCBI Taxonomy" id="3494"/>
    <lineage>
        <taxon>Eukaryota</taxon>
        <taxon>Viridiplantae</taxon>
        <taxon>Streptophyta</taxon>
        <taxon>Embryophyta</taxon>
        <taxon>Tracheophyta</taxon>
        <taxon>Spermatophyta</taxon>
        <taxon>Magnoliopsida</taxon>
        <taxon>eudicotyledons</taxon>
        <taxon>Gunneridae</taxon>
        <taxon>Pentapetalae</taxon>
        <taxon>rosids</taxon>
        <taxon>fabids</taxon>
        <taxon>Rosales</taxon>
        <taxon>Moraceae</taxon>
        <taxon>Ficeae</taxon>
        <taxon>Ficus</taxon>
    </lineage>
</organism>
<reference evidence="1" key="1">
    <citation type="submission" date="2023-07" db="EMBL/GenBank/DDBJ databases">
        <title>draft genome sequence of fig (Ficus carica).</title>
        <authorList>
            <person name="Takahashi T."/>
            <person name="Nishimura K."/>
        </authorList>
    </citation>
    <scope>NUCLEOTIDE SEQUENCE</scope>
</reference>